<dbReference type="RefSeq" id="WP_267845996.1">
    <property type="nucleotide sequence ID" value="NZ_JAPMXC010000001.1"/>
</dbReference>
<evidence type="ECO:0000313" key="2">
    <source>
        <dbReference type="Proteomes" id="UP001082899"/>
    </source>
</evidence>
<reference evidence="1" key="1">
    <citation type="submission" date="2022-11" db="EMBL/GenBank/DDBJ databases">
        <title>Robbsia betulipollinis sp. nov., isolated from pollen of birch (Betula pendula).</title>
        <authorList>
            <person name="Shi H."/>
            <person name="Ambika Manirajan B."/>
            <person name="Ratering S."/>
            <person name="Geissler-Plaum R."/>
            <person name="Schnell S."/>
        </authorList>
    </citation>
    <scope>NUCLEOTIDE SEQUENCE</scope>
    <source>
        <strain evidence="1">Bb-Pol-6</strain>
    </source>
</reference>
<organism evidence="1 2">
    <name type="scientific">Robbsia betulipollinis</name>
    <dbReference type="NCBI Taxonomy" id="2981849"/>
    <lineage>
        <taxon>Bacteria</taxon>
        <taxon>Pseudomonadati</taxon>
        <taxon>Pseudomonadota</taxon>
        <taxon>Betaproteobacteria</taxon>
        <taxon>Burkholderiales</taxon>
        <taxon>Burkholderiaceae</taxon>
        <taxon>Robbsia</taxon>
    </lineage>
</organism>
<evidence type="ECO:0000313" key="1">
    <source>
        <dbReference type="EMBL" id="MCY0386531.1"/>
    </source>
</evidence>
<protein>
    <submittedName>
        <fullName evidence="1">Uncharacterized protein</fullName>
    </submittedName>
</protein>
<comment type="caution">
    <text evidence="1">The sequence shown here is derived from an EMBL/GenBank/DDBJ whole genome shotgun (WGS) entry which is preliminary data.</text>
</comment>
<name>A0ABT3ZJ22_9BURK</name>
<sequence>MSSTNDPFFNALHDIERYVETDAKALDELQSYRSGVQFALFAIVASIKLSPGFDTGVLRQFIQTAIDNPPAEFARDPVFQEPLSLLLDLTGPAAVEMS</sequence>
<dbReference type="EMBL" id="JAPMXC010000001">
    <property type="protein sequence ID" value="MCY0386531.1"/>
    <property type="molecule type" value="Genomic_DNA"/>
</dbReference>
<dbReference type="Proteomes" id="UP001082899">
    <property type="component" value="Unassembled WGS sequence"/>
</dbReference>
<gene>
    <name evidence="1" type="ORF">OVY01_04620</name>
</gene>
<accession>A0ABT3ZJ22</accession>
<proteinExistence type="predicted"/>
<keyword evidence="2" id="KW-1185">Reference proteome</keyword>